<dbReference type="InterPro" id="IPR036291">
    <property type="entry name" value="NAD(P)-bd_dom_sf"/>
</dbReference>
<dbReference type="PANTHER" id="PTHR43818:SF11">
    <property type="entry name" value="BCDNA.GH03377"/>
    <property type="match status" value="1"/>
</dbReference>
<reference evidence="4" key="1">
    <citation type="submission" date="2022-06" db="EMBL/GenBank/DDBJ databases">
        <title>Alkalicoccobacillus porphyridii sp. nov., isolated from a marine red alga, Porphyridium purpureum and reclassification of Shouchella plakortidis and Shouchella gibsonii as Alkalicoccobacillus plakortidis comb. nov. and Alkalicoccobacillus gibsonii comb. nov.</title>
        <authorList>
            <person name="Kim K.H."/>
            <person name="Lee J.K."/>
            <person name="Han D.M."/>
            <person name="Baek J.H."/>
            <person name="Jeon C.O."/>
        </authorList>
    </citation>
    <scope>NUCLEOTIDE SEQUENCE</scope>
    <source>
        <strain evidence="4">DSM 19153</strain>
    </source>
</reference>
<gene>
    <name evidence="4" type="ORF">NDM98_07295</name>
</gene>
<evidence type="ECO:0000259" key="2">
    <source>
        <dbReference type="Pfam" id="PF01408"/>
    </source>
</evidence>
<sequence>MSRKDGMNYAPKGQPHHVVEDGEFIFAAIALDHGHIYGMCQGLLDAGASLQKVFDPDPEKMKAFQNKFPSVQIATSESEILEDPSIHLVAAAAIPSKRSELGNRVMRHGKDYFTDKTPFTTLEQLEETKRICKETKQKYMVYYSERLHVESAVYAGQLIEAGAIGEVIQVTGFGPHRLNAPSRPDWFFKKEYYGGILCDIGSHQIEQFLFYTGNKDATVLHSKVANYTSTDYPELEDYGDATLVGENGASHFFRVDWHTPDGLGVWGDGRLFLIGTKGTIEIRKYIDVAKDTTGDHLYLVNDDGEQHFSVQGKVGFPFFGELILDCLHRTEHAMTQEHAFKAAELCLIAQKQANLIYTSPVQS</sequence>
<keyword evidence="5" id="KW-1185">Reference proteome</keyword>
<name>A0ABT0XHC8_9BACI</name>
<dbReference type="RefSeq" id="WP_251605832.1">
    <property type="nucleotide sequence ID" value="NZ_JAMQJY010000001.1"/>
</dbReference>
<dbReference type="EMBL" id="JAMQJY010000001">
    <property type="protein sequence ID" value="MCM2675311.1"/>
    <property type="molecule type" value="Genomic_DNA"/>
</dbReference>
<dbReference type="InterPro" id="IPR050463">
    <property type="entry name" value="Gfo/Idh/MocA_oxidrdct_glycsds"/>
</dbReference>
<evidence type="ECO:0000256" key="1">
    <source>
        <dbReference type="ARBA" id="ARBA00023002"/>
    </source>
</evidence>
<dbReference type="PANTHER" id="PTHR43818">
    <property type="entry name" value="BCDNA.GH03377"/>
    <property type="match status" value="1"/>
</dbReference>
<protein>
    <submittedName>
        <fullName evidence="4">Gfo/Idh/MocA family oxidoreductase</fullName>
    </submittedName>
</protein>
<evidence type="ECO:0000259" key="3">
    <source>
        <dbReference type="Pfam" id="PF22725"/>
    </source>
</evidence>
<dbReference type="Gene3D" id="3.40.50.720">
    <property type="entry name" value="NAD(P)-binding Rossmann-like Domain"/>
    <property type="match status" value="1"/>
</dbReference>
<dbReference type="InterPro" id="IPR055170">
    <property type="entry name" value="GFO_IDH_MocA-like_dom"/>
</dbReference>
<feature type="domain" description="Gfo/Idh/MocA-like oxidoreductase N-terminal" evidence="2">
    <location>
        <begin position="47"/>
        <end position="143"/>
    </location>
</feature>
<comment type="caution">
    <text evidence="4">The sequence shown here is derived from an EMBL/GenBank/DDBJ whole genome shotgun (WGS) entry which is preliminary data.</text>
</comment>
<dbReference type="SUPFAM" id="SSF51735">
    <property type="entry name" value="NAD(P)-binding Rossmann-fold domains"/>
    <property type="match status" value="1"/>
</dbReference>
<proteinExistence type="predicted"/>
<organism evidence="4 5">
    <name type="scientific">Alkalicoccobacillus plakortidis</name>
    <dbReference type="NCBI Taxonomy" id="444060"/>
    <lineage>
        <taxon>Bacteria</taxon>
        <taxon>Bacillati</taxon>
        <taxon>Bacillota</taxon>
        <taxon>Bacilli</taxon>
        <taxon>Bacillales</taxon>
        <taxon>Bacillaceae</taxon>
        <taxon>Alkalicoccobacillus</taxon>
    </lineage>
</organism>
<dbReference type="Pfam" id="PF01408">
    <property type="entry name" value="GFO_IDH_MocA"/>
    <property type="match status" value="1"/>
</dbReference>
<dbReference type="Pfam" id="PF22725">
    <property type="entry name" value="GFO_IDH_MocA_C3"/>
    <property type="match status" value="1"/>
</dbReference>
<evidence type="ECO:0000313" key="4">
    <source>
        <dbReference type="EMBL" id="MCM2675311.1"/>
    </source>
</evidence>
<evidence type="ECO:0000313" key="5">
    <source>
        <dbReference type="Proteomes" id="UP001203665"/>
    </source>
</evidence>
<dbReference type="InterPro" id="IPR000683">
    <property type="entry name" value="Gfo/Idh/MocA-like_OxRdtase_N"/>
</dbReference>
<dbReference type="SUPFAM" id="SSF55347">
    <property type="entry name" value="Glyceraldehyde-3-phosphate dehydrogenase-like, C-terminal domain"/>
    <property type="match status" value="1"/>
</dbReference>
<dbReference type="Gene3D" id="3.30.360.10">
    <property type="entry name" value="Dihydrodipicolinate Reductase, domain 2"/>
    <property type="match status" value="1"/>
</dbReference>
<feature type="domain" description="GFO/IDH/MocA-like oxidoreductase" evidence="3">
    <location>
        <begin position="155"/>
        <end position="281"/>
    </location>
</feature>
<dbReference type="Proteomes" id="UP001203665">
    <property type="component" value="Unassembled WGS sequence"/>
</dbReference>
<accession>A0ABT0XHC8</accession>
<keyword evidence="1" id="KW-0560">Oxidoreductase</keyword>